<name>A0ABY6Q4W9_9GAMM</name>
<dbReference type="Proteomes" id="UP001317963">
    <property type="component" value="Chromosome"/>
</dbReference>
<protein>
    <submittedName>
        <fullName evidence="2">Pyridoxamine 5'-phosphate oxidase</fullName>
    </submittedName>
</protein>
<dbReference type="InterPro" id="IPR012349">
    <property type="entry name" value="Split_barrel_FMN-bd"/>
</dbReference>
<dbReference type="Gene3D" id="2.30.110.10">
    <property type="entry name" value="Electron Transport, Fmn-binding Protein, Chain A"/>
    <property type="match status" value="1"/>
</dbReference>
<evidence type="ECO:0000313" key="2">
    <source>
        <dbReference type="EMBL" id="UZP73306.1"/>
    </source>
</evidence>
<dbReference type="SUPFAM" id="SSF50475">
    <property type="entry name" value="FMN-binding split barrel"/>
    <property type="match status" value="1"/>
</dbReference>
<reference evidence="2 3" key="1">
    <citation type="submission" date="2019-02" db="EMBL/GenBank/DDBJ databases">
        <title>Halieaceae_genomes.</title>
        <authorList>
            <person name="Li S.-H."/>
        </authorList>
    </citation>
    <scope>NUCLEOTIDE SEQUENCE [LARGE SCALE GENOMIC DNA]</scope>
    <source>
        <strain evidence="2 3">JH123</strain>
    </source>
</reference>
<dbReference type="EMBL" id="CP036501">
    <property type="protein sequence ID" value="UZP73306.1"/>
    <property type="molecule type" value="Genomic_DNA"/>
</dbReference>
<sequence length="184" mass="20928">MKPAWQERLEKSISKNKRDAHSRYFQLATVADDGTPRVRMVVFRGFAGSEESSLLIITDTRSQKISELKSCPRVEIGWYFTHTREQYRLRCNSEIFLGSKGPQEQRGLVWSRLSEAARAQFFWKTPGEAEGSGDAPPLAETPPDTFAVIGFQPFSVDHLILSKQQIRTKSLIKAGVWSEQRLNP</sequence>
<dbReference type="PANTHER" id="PTHR28243:SF1">
    <property type="entry name" value="PYRIDOXAMINE 5'-PHOSPHATE OXIDASE ALR4036 FAMILY FMN-BINDING DOMAIN-CONTAINING PROTEIN"/>
    <property type="match status" value="1"/>
</dbReference>
<organism evidence="2 3">
    <name type="scientific">Candidatus Paraluminiphilus aquimaris</name>
    <dbReference type="NCBI Taxonomy" id="2518994"/>
    <lineage>
        <taxon>Bacteria</taxon>
        <taxon>Pseudomonadati</taxon>
        <taxon>Pseudomonadota</taxon>
        <taxon>Gammaproteobacteria</taxon>
        <taxon>Cellvibrionales</taxon>
        <taxon>Halieaceae</taxon>
        <taxon>Candidatus Paraluminiphilus</taxon>
    </lineage>
</organism>
<evidence type="ECO:0000259" key="1">
    <source>
        <dbReference type="Pfam" id="PF12766"/>
    </source>
</evidence>
<dbReference type="InterPro" id="IPR024624">
    <property type="entry name" value="Pyridox_Oxase_Alr4036_FMN-bd"/>
</dbReference>
<keyword evidence="3" id="KW-1185">Reference proteome</keyword>
<gene>
    <name evidence="2" type="ORF">E0F26_00510</name>
</gene>
<dbReference type="PANTHER" id="PTHR28243">
    <property type="entry name" value="AGL049CP"/>
    <property type="match status" value="1"/>
</dbReference>
<accession>A0ABY6Q4W9</accession>
<dbReference type="RefSeq" id="WP_279242085.1">
    <property type="nucleotide sequence ID" value="NZ_CP036501.1"/>
</dbReference>
<feature type="domain" description="Pyridoxamine 5'-phosphate oxidase Alr4036 family FMN-binding" evidence="1">
    <location>
        <begin position="3"/>
        <end position="92"/>
    </location>
</feature>
<dbReference type="Pfam" id="PF12766">
    <property type="entry name" value="Pyridox_oxase_2"/>
    <property type="match status" value="1"/>
</dbReference>
<evidence type="ECO:0000313" key="3">
    <source>
        <dbReference type="Proteomes" id="UP001317963"/>
    </source>
</evidence>
<proteinExistence type="predicted"/>